<proteinExistence type="predicted"/>
<sequence>MSVPNATIDGTIHVAMAICGRLTRPAVNSWAMMICSTGLAARPHGLGRYGSTHPPSAIATVRGSRGIAFSAATSARIWARSFSVEGSRSMSTGRIPAVVAVSTTRCGYSEPRPKHAASINARR</sequence>
<dbReference type="AlphaFoldDB" id="A0A0U0QQF0"/>
<dbReference type="EMBL" id="CSAE01000073">
    <property type="protein sequence ID" value="COV26569.1"/>
    <property type="molecule type" value="Genomic_DNA"/>
</dbReference>
<evidence type="ECO:0000313" key="1">
    <source>
        <dbReference type="EMBL" id="COV26569.1"/>
    </source>
</evidence>
<evidence type="ECO:0000313" key="2">
    <source>
        <dbReference type="Proteomes" id="UP000038802"/>
    </source>
</evidence>
<accession>A0A0U0QQF0</accession>
<reference evidence="2" key="1">
    <citation type="submission" date="2015-03" db="EMBL/GenBank/DDBJ databases">
        <authorList>
            <consortium name="Pathogen Informatics"/>
        </authorList>
    </citation>
    <scope>NUCLEOTIDE SEQUENCE [LARGE SCALE GENOMIC DNA]</scope>
    <source>
        <strain evidence="2">K00500041</strain>
    </source>
</reference>
<gene>
    <name evidence="1" type="ORF">ERS007703_00984</name>
</gene>
<protein>
    <submittedName>
        <fullName evidence="1">Uncharacterized protein</fullName>
    </submittedName>
</protein>
<organism evidence="1 2">
    <name type="scientific">Mycobacterium tuberculosis</name>
    <dbReference type="NCBI Taxonomy" id="1773"/>
    <lineage>
        <taxon>Bacteria</taxon>
        <taxon>Bacillati</taxon>
        <taxon>Actinomycetota</taxon>
        <taxon>Actinomycetes</taxon>
        <taxon>Mycobacteriales</taxon>
        <taxon>Mycobacteriaceae</taxon>
        <taxon>Mycobacterium</taxon>
        <taxon>Mycobacterium tuberculosis complex</taxon>
    </lineage>
</organism>
<name>A0A0U0QQF0_MYCTX</name>
<dbReference type="Proteomes" id="UP000038802">
    <property type="component" value="Unassembled WGS sequence"/>
</dbReference>